<evidence type="ECO:0000256" key="1">
    <source>
        <dbReference type="SAM" id="MobiDB-lite"/>
    </source>
</evidence>
<dbReference type="Gramene" id="CDF35647">
    <property type="protein sequence ID" value="CDF35647"/>
    <property type="gene ID" value="CHC_T00003755001"/>
</dbReference>
<dbReference type="AlphaFoldDB" id="R7QAW0"/>
<dbReference type="OrthoDB" id="376357at2759"/>
<protein>
    <recommendedName>
        <fullName evidence="4">Ferredoxin</fullName>
    </recommendedName>
</protein>
<keyword evidence="3" id="KW-1185">Reference proteome</keyword>
<dbReference type="Proteomes" id="UP000012073">
    <property type="component" value="Unassembled WGS sequence"/>
</dbReference>
<dbReference type="Gene3D" id="3.30.70.20">
    <property type="match status" value="1"/>
</dbReference>
<dbReference type="PANTHER" id="PTHR45295:SF1">
    <property type="entry name" value="CHAPERONE PROTEIN DNAJ C76, CHLOROPLASTIC"/>
    <property type="match status" value="1"/>
</dbReference>
<name>R7QAW0_CHOCR</name>
<dbReference type="PANTHER" id="PTHR45295">
    <property type="entry name" value="CHAPERONE PROTEIN DNAJ C76, CHLOROPLASTIC"/>
    <property type="match status" value="1"/>
</dbReference>
<feature type="region of interest" description="Disordered" evidence="1">
    <location>
        <begin position="75"/>
        <end position="98"/>
    </location>
</feature>
<dbReference type="KEGG" id="ccp:CHC_T00003755001"/>
<gene>
    <name evidence="2" type="ORF">CHC_T00003755001</name>
</gene>
<accession>R7QAW0</accession>
<feature type="region of interest" description="Disordered" evidence="1">
    <location>
        <begin position="285"/>
        <end position="305"/>
    </location>
</feature>
<sequence length="305" mass="33795">MRVTFFSSKATSSKHLRIADESQTLQRAAFIPNLASINTCRTAFLPRPHCLVRRHPATRVPPKRVRCRPLVCDGSSAEGNGKPPAQEGSSAPPSLDESLIGSTALDSEEYFERLREITQADTTLSNPLGLKKSFEIVELDEDGMGPRDRYVYVEERDCIGCTHCATTATGTFFMESEWGRARVFNQSGDTEGDVEVAIGTCPVNCIYYVDWNDLVALENMRDDQVINNTARLVGGSDPSGSRKGTTKTKVMDSGIMRCEDCPGRGCPQCPLFGVGENPEYLKMKKMRDAKKTAKNDKRKSRRKLL</sequence>
<dbReference type="Pfam" id="PF13370">
    <property type="entry name" value="Fer4_13"/>
    <property type="match status" value="1"/>
</dbReference>
<dbReference type="RefSeq" id="XP_005715466.1">
    <property type="nucleotide sequence ID" value="XM_005715409.1"/>
</dbReference>
<dbReference type="STRING" id="2769.R7QAW0"/>
<reference evidence="3" key="1">
    <citation type="journal article" date="2013" name="Proc. Natl. Acad. Sci. U.S.A.">
        <title>Genome structure and metabolic features in the red seaweed Chondrus crispus shed light on evolution of the Archaeplastida.</title>
        <authorList>
            <person name="Collen J."/>
            <person name="Porcel B."/>
            <person name="Carre W."/>
            <person name="Ball S.G."/>
            <person name="Chaparro C."/>
            <person name="Tonon T."/>
            <person name="Barbeyron T."/>
            <person name="Michel G."/>
            <person name="Noel B."/>
            <person name="Valentin K."/>
            <person name="Elias M."/>
            <person name="Artiguenave F."/>
            <person name="Arun A."/>
            <person name="Aury J.M."/>
            <person name="Barbosa-Neto J.F."/>
            <person name="Bothwell J.H."/>
            <person name="Bouget F.Y."/>
            <person name="Brillet L."/>
            <person name="Cabello-Hurtado F."/>
            <person name="Capella-Gutierrez S."/>
            <person name="Charrier B."/>
            <person name="Cladiere L."/>
            <person name="Cock J.M."/>
            <person name="Coelho S.M."/>
            <person name="Colleoni C."/>
            <person name="Czjzek M."/>
            <person name="Da Silva C."/>
            <person name="Delage L."/>
            <person name="Denoeud F."/>
            <person name="Deschamps P."/>
            <person name="Dittami S.M."/>
            <person name="Gabaldon T."/>
            <person name="Gachon C.M."/>
            <person name="Groisillier A."/>
            <person name="Herve C."/>
            <person name="Jabbari K."/>
            <person name="Katinka M."/>
            <person name="Kloareg B."/>
            <person name="Kowalczyk N."/>
            <person name="Labadie K."/>
            <person name="Leblanc C."/>
            <person name="Lopez P.J."/>
            <person name="McLachlan D.H."/>
            <person name="Meslet-Cladiere L."/>
            <person name="Moustafa A."/>
            <person name="Nehr Z."/>
            <person name="Nyvall Collen P."/>
            <person name="Panaud O."/>
            <person name="Partensky F."/>
            <person name="Poulain J."/>
            <person name="Rensing S.A."/>
            <person name="Rousvoal S."/>
            <person name="Samson G."/>
            <person name="Symeonidi A."/>
            <person name="Weissenbach J."/>
            <person name="Zambounis A."/>
            <person name="Wincker P."/>
            <person name="Boyen C."/>
        </authorList>
    </citation>
    <scope>NUCLEOTIDE SEQUENCE [LARGE SCALE GENOMIC DNA]</scope>
    <source>
        <strain evidence="3">cv. Stackhouse</strain>
    </source>
</reference>
<proteinExistence type="predicted"/>
<dbReference type="EMBL" id="HG001739">
    <property type="protein sequence ID" value="CDF35647.1"/>
    <property type="molecule type" value="Genomic_DNA"/>
</dbReference>
<feature type="compositionally biased region" description="Basic residues" evidence="1">
    <location>
        <begin position="296"/>
        <end position="305"/>
    </location>
</feature>
<evidence type="ECO:0000313" key="2">
    <source>
        <dbReference type="EMBL" id="CDF35647.1"/>
    </source>
</evidence>
<organism evidence="2 3">
    <name type="scientific">Chondrus crispus</name>
    <name type="common">Carrageen Irish moss</name>
    <name type="synonym">Polymorpha crispa</name>
    <dbReference type="NCBI Taxonomy" id="2769"/>
    <lineage>
        <taxon>Eukaryota</taxon>
        <taxon>Rhodophyta</taxon>
        <taxon>Florideophyceae</taxon>
        <taxon>Rhodymeniophycidae</taxon>
        <taxon>Gigartinales</taxon>
        <taxon>Gigartinaceae</taxon>
        <taxon>Chondrus</taxon>
    </lineage>
</organism>
<dbReference type="SUPFAM" id="SSF54862">
    <property type="entry name" value="4Fe-4S ferredoxins"/>
    <property type="match status" value="1"/>
</dbReference>
<evidence type="ECO:0008006" key="4">
    <source>
        <dbReference type="Google" id="ProtNLM"/>
    </source>
</evidence>
<evidence type="ECO:0000313" key="3">
    <source>
        <dbReference type="Proteomes" id="UP000012073"/>
    </source>
</evidence>
<dbReference type="GeneID" id="17323183"/>